<dbReference type="GeneID" id="59164418"/>
<evidence type="ECO:0000313" key="3">
    <source>
        <dbReference type="Proteomes" id="UP000630135"/>
    </source>
</evidence>
<evidence type="ECO:0008006" key="5">
    <source>
        <dbReference type="Google" id="ProtNLM"/>
    </source>
</evidence>
<reference evidence="2" key="1">
    <citation type="journal article" date="2014" name="Int. J. Syst. Evol. Microbiol.">
        <title>Complete genome of a new Firmicutes species belonging to the dominant human colonic microbiota ('Ruminococcus bicirculans') reveals two chromosomes and a selective capacity to utilize plant glucans.</title>
        <authorList>
            <consortium name="NISC Comparative Sequencing Program"/>
            <person name="Wegmann U."/>
            <person name="Louis P."/>
            <person name="Goesmann A."/>
            <person name="Henrissat B."/>
            <person name="Duncan S.H."/>
            <person name="Flint H.J."/>
        </authorList>
    </citation>
    <scope>NUCLEOTIDE SEQUENCE</scope>
    <source>
        <strain evidence="2">CGMCC 1.8884</strain>
    </source>
</reference>
<dbReference type="AlphaFoldDB" id="A0AAV4K6P4"/>
<evidence type="ECO:0000313" key="4">
    <source>
        <dbReference type="Proteomes" id="UP000652720"/>
    </source>
</evidence>
<proteinExistence type="predicted"/>
<evidence type="ECO:0000313" key="2">
    <source>
        <dbReference type="EMBL" id="GGP29993.1"/>
    </source>
</evidence>
<sequence>MPLLQISGIPAGPPTLIMHPLNGRPTASVRLGATEVPWQPGDQVQLRFDLEQDSPPDCLMTVVRVGLSGGFLSAQLVGGTGGLGKDIAAKWYRDIPAETVLREILQECGEQVGELNLPGTLPAWTRPAGPAHEALRALMMRYPDRIWWMDHEGKVHADVPKWEPFDPELPLEEYDAAQGLYVVPFTPQLTANRHVTMTRGEEKVEKRVTRVVHSITEVYDYPKNRLRLRSTVHTGDGKDQGIAGLETVTQQATRWTDYCGLYAAQVLRDHGNHTLDLRPEHPLMPDMTEVRLLQPIAGAKVKLKAGATVMLEFQAGDPARPVVTGYAAASLERFELVTGKGQGIVIDDDRGQKSPDDAEYMRPHIKVQDAAGQLVELWAEDRKECIRVRAKAGHELLMDSTKLAEKVFLRDMAGQELLMDSAKGSVRLSGLGGVLDILKGGDVTLKANANLNLQASGSATVNGARISVGGDTPVARVGDTVQVDPVTHIGTITSGSTKVGSG</sequence>
<name>A0AAV4K6P4_9DEIO</name>
<protein>
    <recommendedName>
        <fullName evidence="5">Gp5/Type VI secretion system Vgr protein OB-fold domain-containing protein</fullName>
    </recommendedName>
</protein>
<reference evidence="3" key="3">
    <citation type="journal article" date="2019" name="Int. J. Syst. Evol. Microbiol.">
        <title>The Global Catalogue of Microorganisms (GCM) 10K type strain sequencing project: providing services to taxonomists for standard genome sequencing and annotation.</title>
        <authorList>
            <consortium name="The Broad Institute Genomics Platform"/>
            <consortium name="The Broad Institute Genome Sequencing Center for Infectious Disease"/>
            <person name="Wu L."/>
            <person name="Ma J."/>
        </authorList>
    </citation>
    <scope>NUCLEOTIDE SEQUENCE [LARGE SCALE GENOMIC DNA]</scope>
    <source>
        <strain evidence="3">CGMCC 1.8884</strain>
    </source>
</reference>
<dbReference type="EMBL" id="BMMA01000022">
    <property type="protein sequence ID" value="GGI87280.1"/>
    <property type="molecule type" value="Genomic_DNA"/>
</dbReference>
<evidence type="ECO:0000313" key="1">
    <source>
        <dbReference type="EMBL" id="GGI87280.1"/>
    </source>
</evidence>
<comment type="caution">
    <text evidence="1">The sequence shown here is derived from an EMBL/GenBank/DDBJ whole genome shotgun (WGS) entry which is preliminary data.</text>
</comment>
<keyword evidence="3" id="KW-1185">Reference proteome</keyword>
<accession>A0AAV4K6P4</accession>
<reference evidence="1" key="2">
    <citation type="journal article" date="2014" name="Int. J. Syst. Evol. Microbiol.">
        <title>Complete genome sequence of Corynebacterium casei LMG S-19264T (=DSM 44701T), isolated from a smear-ripened cheese.</title>
        <authorList>
            <consortium name="US DOE Joint Genome Institute (JGI-PGF)"/>
            <person name="Walter F."/>
            <person name="Albersmeier A."/>
            <person name="Kalinowski J."/>
            <person name="Ruckert C."/>
        </authorList>
    </citation>
    <scope>NUCLEOTIDE SEQUENCE</scope>
    <source>
        <strain evidence="1">CGMCC 1.8885</strain>
    </source>
</reference>
<reference evidence="1" key="4">
    <citation type="submission" date="2023-08" db="EMBL/GenBank/DDBJ databases">
        <authorList>
            <person name="Sun Q."/>
            <person name="Zhou Y."/>
        </authorList>
    </citation>
    <scope>NUCLEOTIDE SEQUENCE</scope>
    <source>
        <strain evidence="2">CGMCC 1.8884</strain>
        <strain evidence="1">CGMCC 1.8885</strain>
    </source>
</reference>
<dbReference type="Proteomes" id="UP000630135">
    <property type="component" value="Unassembled WGS sequence"/>
</dbReference>
<organism evidence="1 4">
    <name type="scientific">Deinococcus wulumuqiensis</name>
    <dbReference type="NCBI Taxonomy" id="980427"/>
    <lineage>
        <taxon>Bacteria</taxon>
        <taxon>Thermotogati</taxon>
        <taxon>Deinococcota</taxon>
        <taxon>Deinococci</taxon>
        <taxon>Deinococcales</taxon>
        <taxon>Deinococcaceae</taxon>
        <taxon>Deinococcus</taxon>
    </lineage>
</organism>
<dbReference type="EMBL" id="BMLZ01000018">
    <property type="protein sequence ID" value="GGP29993.1"/>
    <property type="molecule type" value="Genomic_DNA"/>
</dbReference>
<gene>
    <name evidence="2" type="ORF">GCM10008021_16440</name>
    <name evidence="1" type="ORF">GCM10010914_22200</name>
</gene>
<dbReference type="RefSeq" id="WP_017869984.1">
    <property type="nucleotide sequence ID" value="NZ_BMLZ01000018.1"/>
</dbReference>
<dbReference type="Proteomes" id="UP000652720">
    <property type="component" value="Unassembled WGS sequence"/>
</dbReference>